<dbReference type="KEGG" id="bany:112048361"/>
<gene>
    <name evidence="3" type="primary">LOC112048361</name>
</gene>
<sequence>MIAILLGLIACAGAAPSWRNRYHSHLSPFDGSLDRYLNEQMFDTNMFFEEMNREMAQLETVLAEFTSRFPTLSSSEKFEGNEYKITIPLTGFKEKDIVVKARKGMIMIQAVHVNEGNNQNSYLDMRTLPQNVGEQGTWSYENDVLKIVLPVNQNAGSNPVTASPIPDRSIEETENSKDVEPNVDIDLVKADAGKAKEIQTNEIPNVEATTYAVDLKGEVEFVPVRY</sequence>
<evidence type="ECO:0000313" key="2">
    <source>
        <dbReference type="Proteomes" id="UP001652582"/>
    </source>
</evidence>
<dbReference type="Pfam" id="PF00011">
    <property type="entry name" value="HSP20"/>
    <property type="match status" value="1"/>
</dbReference>
<dbReference type="RefSeq" id="XP_023941628.2">
    <property type="nucleotide sequence ID" value="XM_024085860.2"/>
</dbReference>
<dbReference type="Proteomes" id="UP001652582">
    <property type="component" value="Chromosome 1"/>
</dbReference>
<dbReference type="GeneID" id="112048361"/>
<keyword evidence="2" id="KW-1185">Reference proteome</keyword>
<evidence type="ECO:0000313" key="3">
    <source>
        <dbReference type="RefSeq" id="XP_023941628.2"/>
    </source>
</evidence>
<dbReference type="SUPFAM" id="SSF49764">
    <property type="entry name" value="HSP20-like chaperones"/>
    <property type="match status" value="1"/>
</dbReference>
<accession>A0A6J1N9E8</accession>
<name>A0A6J1N9E8_BICAN</name>
<evidence type="ECO:0000259" key="1">
    <source>
        <dbReference type="Pfam" id="PF00011"/>
    </source>
</evidence>
<reference evidence="2" key="1">
    <citation type="submission" date="2025-05" db="UniProtKB">
        <authorList>
            <consortium name="RefSeq"/>
        </authorList>
    </citation>
    <scope>NUCLEOTIDE SEQUENCE [LARGE SCALE GENOMIC DNA]</scope>
</reference>
<dbReference type="CDD" id="cd00298">
    <property type="entry name" value="ACD_sHsps_p23-like"/>
    <property type="match status" value="1"/>
</dbReference>
<organism evidence="2 3">
    <name type="scientific">Bicyclus anynana</name>
    <name type="common">Squinting bush brown butterfly</name>
    <dbReference type="NCBI Taxonomy" id="110368"/>
    <lineage>
        <taxon>Eukaryota</taxon>
        <taxon>Metazoa</taxon>
        <taxon>Ecdysozoa</taxon>
        <taxon>Arthropoda</taxon>
        <taxon>Hexapoda</taxon>
        <taxon>Insecta</taxon>
        <taxon>Pterygota</taxon>
        <taxon>Neoptera</taxon>
        <taxon>Endopterygota</taxon>
        <taxon>Lepidoptera</taxon>
        <taxon>Glossata</taxon>
        <taxon>Ditrysia</taxon>
        <taxon>Papilionoidea</taxon>
        <taxon>Nymphalidae</taxon>
        <taxon>Satyrinae</taxon>
        <taxon>Satyrini</taxon>
        <taxon>Mycalesina</taxon>
        <taxon>Bicyclus</taxon>
    </lineage>
</organism>
<dbReference type="OrthoDB" id="7414394at2759"/>
<dbReference type="InterPro" id="IPR002068">
    <property type="entry name" value="A-crystallin/Hsp20_dom"/>
</dbReference>
<protein>
    <submittedName>
        <fullName evidence="3">Uncharacterized protein LOC112048361</fullName>
    </submittedName>
</protein>
<feature type="domain" description="SHSP" evidence="1">
    <location>
        <begin position="79"/>
        <end position="155"/>
    </location>
</feature>
<reference evidence="3" key="2">
    <citation type="submission" date="2025-08" db="UniProtKB">
        <authorList>
            <consortium name="RefSeq"/>
        </authorList>
    </citation>
    <scope>IDENTIFICATION</scope>
</reference>
<proteinExistence type="predicted"/>
<dbReference type="AlphaFoldDB" id="A0A6J1N9E8"/>
<dbReference type="InterPro" id="IPR008978">
    <property type="entry name" value="HSP20-like_chaperone"/>
</dbReference>
<dbReference type="Gene3D" id="2.60.40.790">
    <property type="match status" value="1"/>
</dbReference>